<dbReference type="InterPro" id="IPR036282">
    <property type="entry name" value="Glutathione-S-Trfase_C_sf"/>
</dbReference>
<feature type="domain" description="GST N-terminal" evidence="2">
    <location>
        <begin position="22"/>
        <end position="109"/>
    </location>
</feature>
<dbReference type="InterPro" id="IPR036249">
    <property type="entry name" value="Thioredoxin-like_sf"/>
</dbReference>
<dbReference type="SFLD" id="SFLDG00358">
    <property type="entry name" value="Main_(cytGST)"/>
    <property type="match status" value="1"/>
</dbReference>
<dbReference type="Pfam" id="PF00043">
    <property type="entry name" value="GST_C"/>
    <property type="match status" value="2"/>
</dbReference>
<evidence type="ECO:0000259" key="2">
    <source>
        <dbReference type="PROSITE" id="PS50404"/>
    </source>
</evidence>
<dbReference type="SFLD" id="SFLDS00019">
    <property type="entry name" value="Glutathione_Transferase_(cytos"/>
    <property type="match status" value="1"/>
</dbReference>
<dbReference type="Gene3D" id="3.40.30.10">
    <property type="entry name" value="Glutaredoxin"/>
    <property type="match status" value="1"/>
</dbReference>
<dbReference type="InterPro" id="IPR004045">
    <property type="entry name" value="Glutathione_S-Trfase_N"/>
</dbReference>
<dbReference type="PROSITE" id="PS50404">
    <property type="entry name" value="GST_NTER"/>
    <property type="match status" value="1"/>
</dbReference>
<protein>
    <submittedName>
        <fullName evidence="5">Uncharacterized protein LOC100378977</fullName>
    </submittedName>
</protein>
<evidence type="ECO:0000256" key="1">
    <source>
        <dbReference type="ARBA" id="ARBA00007409"/>
    </source>
</evidence>
<name>A0ABM0GV16_SACKO</name>
<dbReference type="RefSeq" id="XP_002737947.1">
    <property type="nucleotide sequence ID" value="XM_002737901.2"/>
</dbReference>
<organism evidence="4 5">
    <name type="scientific">Saccoglossus kowalevskii</name>
    <name type="common">Acorn worm</name>
    <dbReference type="NCBI Taxonomy" id="10224"/>
    <lineage>
        <taxon>Eukaryota</taxon>
        <taxon>Metazoa</taxon>
        <taxon>Hemichordata</taxon>
        <taxon>Enteropneusta</taxon>
        <taxon>Harrimaniidae</taxon>
        <taxon>Saccoglossus</taxon>
    </lineage>
</organism>
<evidence type="ECO:0000313" key="5">
    <source>
        <dbReference type="RefSeq" id="XP_002737947.1"/>
    </source>
</evidence>
<evidence type="ECO:0000313" key="4">
    <source>
        <dbReference type="Proteomes" id="UP000694865"/>
    </source>
</evidence>
<keyword evidence="4" id="KW-1185">Reference proteome</keyword>
<sequence>MGSLFSKSNEDDDPKQKYRLRDGITLYDAGASPCGRRVRMTLLEKGRQWNTVEVDLLNAEQKTAEYLKINPNGKVPAIIVHNVDDIPDCCLFESNVITEFLDTVLPGNKLYPNDPWEKAQCQRWQEWEVSLTDDFVPFMYHNLFSFVIRATQPSSDSALRGKDCSQHLRDKYEKMYHGTYQSPIEMEQRAIACYENLLILEEEMEGKDFLVGEQFTIADLSVFPRVQMFDIMGLPITKQHFPNVSRYINKLAKRECFQKSVSLKTRILDLVIRYLSPLLVAIGNWRSGKRHQRFNGMTVINRVLSNRKSCTKEKITSIPATEKFVLYEYSTAAESLIMKILLKEKGDTSYTTVSCDFIDLIGRPNGSGGLFRLQHNDRLVTGIKTMLEYVNTVATGKSLYPSDPVLKAECQCWQAWDQTLNWIEFSILLETDMVSLKLHERFTEKNIEELLNLKSNMKYHAKFENIMALYMSRLSKTSPVWHILSAEFGHLIVSTENKMKMTAMYHDLMNTRLRFLESHLKNKMYLVGSDMTIADITVFCRLLFFPLASLPVRSEEYPNIASWMLRLRQREAFRGEVENFEKEMNKYIQF</sequence>
<dbReference type="InterPro" id="IPR010987">
    <property type="entry name" value="Glutathione-S-Trfase_C-like"/>
</dbReference>
<dbReference type="Gene3D" id="1.20.1050.10">
    <property type="match status" value="2"/>
</dbReference>
<dbReference type="SUPFAM" id="SSF47616">
    <property type="entry name" value="GST C-terminal domain-like"/>
    <property type="match status" value="2"/>
</dbReference>
<dbReference type="Proteomes" id="UP000694865">
    <property type="component" value="Unplaced"/>
</dbReference>
<dbReference type="PANTHER" id="PTHR44051:SF8">
    <property type="entry name" value="GLUTATHIONE S-TRANSFERASE GSTA"/>
    <property type="match status" value="1"/>
</dbReference>
<evidence type="ECO:0000259" key="3">
    <source>
        <dbReference type="PROSITE" id="PS50405"/>
    </source>
</evidence>
<dbReference type="Pfam" id="PF13409">
    <property type="entry name" value="GST_N_2"/>
    <property type="match status" value="1"/>
</dbReference>
<dbReference type="PROSITE" id="PS50405">
    <property type="entry name" value="GST_CTER"/>
    <property type="match status" value="2"/>
</dbReference>
<comment type="similarity">
    <text evidence="1">Belongs to the GST superfamily.</text>
</comment>
<feature type="domain" description="GST C-terminal" evidence="3">
    <location>
        <begin position="456"/>
        <end position="588"/>
    </location>
</feature>
<reference evidence="5" key="1">
    <citation type="submission" date="2025-08" db="UniProtKB">
        <authorList>
            <consortium name="RefSeq"/>
        </authorList>
    </citation>
    <scope>IDENTIFICATION</scope>
    <source>
        <tissue evidence="5">Testes</tissue>
    </source>
</reference>
<accession>A0ABM0GV16</accession>
<dbReference type="GeneID" id="100378977"/>
<proteinExistence type="inferred from homology"/>
<dbReference type="SUPFAM" id="SSF52833">
    <property type="entry name" value="Thioredoxin-like"/>
    <property type="match status" value="1"/>
</dbReference>
<gene>
    <name evidence="5" type="primary">LOC100378977</name>
</gene>
<dbReference type="InterPro" id="IPR004046">
    <property type="entry name" value="GST_C"/>
</dbReference>
<dbReference type="InterPro" id="IPR040079">
    <property type="entry name" value="Glutathione_S-Trfase"/>
</dbReference>
<feature type="domain" description="GST C-terminal" evidence="3">
    <location>
        <begin position="114"/>
        <end position="278"/>
    </location>
</feature>
<dbReference type="PANTHER" id="PTHR44051">
    <property type="entry name" value="GLUTATHIONE S-TRANSFERASE-RELATED"/>
    <property type="match status" value="1"/>
</dbReference>